<evidence type="ECO:0000256" key="1">
    <source>
        <dbReference type="SAM" id="SignalP"/>
    </source>
</evidence>
<keyword evidence="1" id="KW-0732">Signal</keyword>
<feature type="signal peptide" evidence="1">
    <location>
        <begin position="1"/>
        <end position="19"/>
    </location>
</feature>
<proteinExistence type="predicted"/>
<dbReference type="Proteomes" id="UP000639274">
    <property type="component" value="Chromosome"/>
</dbReference>
<reference evidence="2 3" key="1">
    <citation type="submission" date="2021-03" db="EMBL/GenBank/DDBJ databases">
        <title>Lysobacter sp. nov. isolated from soil of gangwondo yeongwol, south Korea.</title>
        <authorList>
            <person name="Kim K.R."/>
            <person name="Kim K.H."/>
            <person name="Jeon C.O."/>
        </authorList>
    </citation>
    <scope>NUCLEOTIDE SEQUENCE [LARGE SCALE GENOMIC DNA]</scope>
    <source>
        <strain evidence="2 3">R19</strain>
    </source>
</reference>
<evidence type="ECO:0008006" key="4">
    <source>
        <dbReference type="Google" id="ProtNLM"/>
    </source>
</evidence>
<accession>A0A974XWF2</accession>
<dbReference type="KEGG" id="lsf:I8J32_009100"/>
<dbReference type="EMBL" id="CP071518">
    <property type="protein sequence ID" value="QSX76978.1"/>
    <property type="molecule type" value="Genomic_DNA"/>
</dbReference>
<dbReference type="RefSeq" id="WP_200611099.1">
    <property type="nucleotide sequence ID" value="NZ_CP071518.1"/>
</dbReference>
<organism evidence="2 3">
    <name type="scientific">Agrilutibacter solisilvae</name>
    <dbReference type="NCBI Taxonomy" id="2763317"/>
    <lineage>
        <taxon>Bacteria</taxon>
        <taxon>Pseudomonadati</taxon>
        <taxon>Pseudomonadota</taxon>
        <taxon>Gammaproteobacteria</taxon>
        <taxon>Lysobacterales</taxon>
        <taxon>Lysobacteraceae</taxon>
        <taxon>Agrilutibacter</taxon>
    </lineage>
</organism>
<protein>
    <recommendedName>
        <fullName evidence="4">DUF4198 domain-containing protein</fullName>
    </recommendedName>
</protein>
<keyword evidence="3" id="KW-1185">Reference proteome</keyword>
<feature type="chain" id="PRO_5037469486" description="DUF4198 domain-containing protein" evidence="1">
    <location>
        <begin position="20"/>
        <end position="130"/>
    </location>
</feature>
<evidence type="ECO:0000313" key="2">
    <source>
        <dbReference type="EMBL" id="QSX76978.1"/>
    </source>
</evidence>
<evidence type="ECO:0000313" key="3">
    <source>
        <dbReference type="Proteomes" id="UP000639274"/>
    </source>
</evidence>
<gene>
    <name evidence="2" type="ORF">I8J32_009100</name>
</gene>
<dbReference type="AlphaFoldDB" id="A0A974XWF2"/>
<sequence length="130" mass="13585">MRKLVAAVVLASAPLLAYAGGDGVRFDAVVSEGGKPIATPSVWVPFGQDAVIEVPGKVRVVATAAAPNGSLSNVTARMYYFSQGAWVLDWDTSMEANIAQTPSFEKDLGDKAHRVVVMPRAAGRPSADGI</sequence>
<name>A0A974XWF2_9GAMM</name>